<dbReference type="KEGG" id="wbr:yfgM"/>
<comment type="subcellular location">
    <subcellularLocation>
        <location evidence="1">Cell membrane</location>
        <topology evidence="1">Single-pass type II membrane protein</topology>
    </subcellularLocation>
</comment>
<dbReference type="HOGENOM" id="CLU_1905921_0_0_6"/>
<evidence type="ECO:0000256" key="7">
    <source>
        <dbReference type="ARBA" id="ARBA00024197"/>
    </source>
</evidence>
<dbReference type="Gene3D" id="1.25.40.10">
    <property type="entry name" value="Tetratricopeptide repeat domain"/>
    <property type="match status" value="1"/>
</dbReference>
<dbReference type="eggNOG" id="COG2976">
    <property type="taxonomic scope" value="Bacteria"/>
</dbReference>
<dbReference type="STRING" id="36870.gene:10369084"/>
<evidence type="ECO:0000256" key="8">
    <source>
        <dbReference type="ARBA" id="ARBA00024235"/>
    </source>
</evidence>
<comment type="similarity">
    <text evidence="7">Belongs to the YfgM family.</text>
</comment>
<proteinExistence type="inferred from homology"/>
<evidence type="ECO:0000256" key="1">
    <source>
        <dbReference type="ARBA" id="ARBA00004401"/>
    </source>
</evidence>
<dbReference type="SUPFAM" id="SSF48452">
    <property type="entry name" value="TPR-like"/>
    <property type="match status" value="1"/>
</dbReference>
<dbReference type="InterPro" id="IPR018704">
    <property type="entry name" value="SecYEG/CpoB_TPR"/>
</dbReference>
<protein>
    <recommendedName>
        <fullName evidence="8">Ancillary SecYEG translocon subunit</fullName>
    </recommendedName>
</protein>
<keyword evidence="6" id="KW-0143">Chaperone</keyword>
<evidence type="ECO:0000313" key="11">
    <source>
        <dbReference type="Proteomes" id="UP000000562"/>
    </source>
</evidence>
<dbReference type="InterPro" id="IPR011990">
    <property type="entry name" value="TPR-like_helical_dom_sf"/>
</dbReference>
<dbReference type="GO" id="GO:0005886">
    <property type="term" value="C:plasma membrane"/>
    <property type="evidence" value="ECO:0007669"/>
    <property type="project" value="UniProtKB-SubCell"/>
</dbReference>
<reference evidence="10 11" key="1">
    <citation type="journal article" date="2002" name="Nat. Genet.">
        <title>Genome sequence of the endocellular obligate symbiont of tsetse flies, Wigglesworthia glossinidia.</title>
        <authorList>
            <person name="Akman L."/>
            <person name="Yamashita A."/>
            <person name="Watanabe H."/>
            <person name="Oshima K."/>
            <person name="Shiba T."/>
            <person name="Hattori M."/>
            <person name="Aksoy S."/>
        </authorList>
    </citation>
    <scope>NUCLEOTIDE SEQUENCE [LARGE SCALE GENOMIC DNA]</scope>
</reference>
<keyword evidence="11" id="KW-1185">Reference proteome</keyword>
<dbReference type="InterPro" id="IPR026039">
    <property type="entry name" value="YfgM"/>
</dbReference>
<name>Q8D1Y1_WIGBR</name>
<dbReference type="PANTHER" id="PTHR38035:SF1">
    <property type="entry name" value="ANCILLARY SECYEG TRANSLOCON SUBUNIT"/>
    <property type="match status" value="1"/>
</dbReference>
<evidence type="ECO:0000256" key="2">
    <source>
        <dbReference type="ARBA" id="ARBA00022475"/>
    </source>
</evidence>
<dbReference type="GO" id="GO:0044877">
    <property type="term" value="F:protein-containing complex binding"/>
    <property type="evidence" value="ECO:0007669"/>
    <property type="project" value="InterPro"/>
</dbReference>
<dbReference type="PANTHER" id="PTHR38035">
    <property type="entry name" value="UPF0070 PROTEIN YFGM"/>
    <property type="match status" value="1"/>
</dbReference>
<accession>Q8D1Y1</accession>
<organism evidence="10 11">
    <name type="scientific">Wigglesworthia glossinidia brevipalpis</name>
    <dbReference type="NCBI Taxonomy" id="36870"/>
    <lineage>
        <taxon>Bacteria</taxon>
        <taxon>Pseudomonadati</taxon>
        <taxon>Pseudomonadota</taxon>
        <taxon>Gammaproteobacteria</taxon>
        <taxon>Enterobacterales</taxon>
        <taxon>Erwiniaceae</taxon>
        <taxon>Wigglesworthia</taxon>
    </lineage>
</organism>
<sequence length="133" mass="15716">MYAFASYNAKKEKEIFLSMDEWNKIQFNLIKNIYEIKKYDKQAEEYENIYSILVLLGKAKISVEQSNFKKSEFYLENALMKAKDENLKSLISLRLSKVMIQQKKIDKAINILNKIDQPGWKDLSLNILNNIKK</sequence>
<evidence type="ECO:0000256" key="5">
    <source>
        <dbReference type="ARBA" id="ARBA00023136"/>
    </source>
</evidence>
<dbReference type="Proteomes" id="UP000000562">
    <property type="component" value="Chromosome"/>
</dbReference>
<evidence type="ECO:0000313" key="10">
    <source>
        <dbReference type="EMBL" id="BAC24721.1"/>
    </source>
</evidence>
<keyword evidence="2" id="KW-1003">Cell membrane</keyword>
<dbReference type="AlphaFoldDB" id="Q8D1Y1"/>
<feature type="domain" description="Ancillary SecYEG translocon subunit/Cell division coordinator CpoB TPR" evidence="9">
    <location>
        <begin position="43"/>
        <end position="123"/>
    </location>
</feature>
<keyword evidence="5" id="KW-0472">Membrane</keyword>
<keyword evidence="4" id="KW-1133">Transmembrane helix</keyword>
<dbReference type="Pfam" id="PF09976">
    <property type="entry name" value="TPR_21"/>
    <property type="match status" value="1"/>
</dbReference>
<gene>
    <name evidence="10" type="primary">yfgM</name>
</gene>
<keyword evidence="3" id="KW-0812">Transmembrane</keyword>
<evidence type="ECO:0000259" key="9">
    <source>
        <dbReference type="Pfam" id="PF09976"/>
    </source>
</evidence>
<evidence type="ECO:0000256" key="4">
    <source>
        <dbReference type="ARBA" id="ARBA00022989"/>
    </source>
</evidence>
<evidence type="ECO:0000256" key="6">
    <source>
        <dbReference type="ARBA" id="ARBA00023186"/>
    </source>
</evidence>
<evidence type="ECO:0000256" key="3">
    <source>
        <dbReference type="ARBA" id="ARBA00022692"/>
    </source>
</evidence>
<dbReference type="EMBL" id="BA000021">
    <property type="protein sequence ID" value="BAC24721.1"/>
    <property type="molecule type" value="Genomic_DNA"/>
</dbReference>